<keyword evidence="5" id="KW-1185">Reference proteome</keyword>
<dbReference type="InterPro" id="IPR003723">
    <property type="entry name" value="Precorrin-6x_reduct"/>
</dbReference>
<dbReference type="PANTHER" id="PTHR36925">
    <property type="entry name" value="COBALT-PRECORRIN-6A REDUCTASE"/>
    <property type="match status" value="1"/>
</dbReference>
<protein>
    <submittedName>
        <fullName evidence="4">Cobalt-precorrin-6A reductase</fullName>
        <ecNumber evidence="4">1.3.1.106</ecNumber>
    </submittedName>
</protein>
<gene>
    <name evidence="4" type="ORF">ACFYTF_14160</name>
</gene>
<dbReference type="Proteomes" id="UP001601444">
    <property type="component" value="Unassembled WGS sequence"/>
</dbReference>
<proteinExistence type="predicted"/>
<dbReference type="EC" id="1.3.1.106" evidence="4"/>
<accession>A0ABW6PNK0</accession>
<evidence type="ECO:0000256" key="1">
    <source>
        <dbReference type="ARBA" id="ARBA00004953"/>
    </source>
</evidence>
<comment type="pathway">
    <text evidence="1">Cofactor biosynthesis; adenosylcobalamin biosynthesis.</text>
</comment>
<keyword evidence="3 4" id="KW-0560">Oxidoreductase</keyword>
<evidence type="ECO:0000256" key="2">
    <source>
        <dbReference type="ARBA" id="ARBA00022573"/>
    </source>
</evidence>
<dbReference type="PANTHER" id="PTHR36925:SF1">
    <property type="entry name" value="COBALT-PRECORRIN-6A REDUCTASE"/>
    <property type="match status" value="1"/>
</dbReference>
<comment type="caution">
    <text evidence="4">The sequence shown here is derived from an EMBL/GenBank/DDBJ whole genome shotgun (WGS) entry which is preliminary data.</text>
</comment>
<sequence length="261" mass="27518">MNILILGGTGEARSLARLASDEPGLTVMSSLAGRVGAPVLPDGQVRVGGFGGVDGLRTWLRDNEIDAIVDATHPFAAAITANAVAAAAAEQLPLVVLRRPGWRERPGDLWRRVPDLHAAAGALGAAGRRVFLTVGRQGVAAFADRADCHFLIRAIDAPAPPLPERHEILLARGPFSLDDEMLLLTGHRIDVLVTKDSGGPLTEAKLTAARTVGVPVVMVDRPPLPAGVVSVATPFEAMEWVRAQRPKIAGSRSNQSRTARS</sequence>
<evidence type="ECO:0000313" key="5">
    <source>
        <dbReference type="Proteomes" id="UP001601444"/>
    </source>
</evidence>
<name>A0ABW6PNK0_9NOCA</name>
<evidence type="ECO:0000313" key="4">
    <source>
        <dbReference type="EMBL" id="MFF0543972.1"/>
    </source>
</evidence>
<dbReference type="RefSeq" id="WP_387700744.1">
    <property type="nucleotide sequence ID" value="NZ_JBIAMX010000007.1"/>
</dbReference>
<dbReference type="Pfam" id="PF02571">
    <property type="entry name" value="CbiJ"/>
    <property type="match status" value="1"/>
</dbReference>
<dbReference type="PROSITE" id="PS51014">
    <property type="entry name" value="COBK_CBIJ"/>
    <property type="match status" value="1"/>
</dbReference>
<dbReference type="GO" id="GO:0016491">
    <property type="term" value="F:oxidoreductase activity"/>
    <property type="evidence" value="ECO:0007669"/>
    <property type="project" value="UniProtKB-KW"/>
</dbReference>
<dbReference type="EMBL" id="JBIAMX010000007">
    <property type="protein sequence ID" value="MFF0543972.1"/>
    <property type="molecule type" value="Genomic_DNA"/>
</dbReference>
<dbReference type="NCBIfam" id="NF005968">
    <property type="entry name" value="PRK08057.1-2"/>
    <property type="match status" value="1"/>
</dbReference>
<evidence type="ECO:0000256" key="3">
    <source>
        <dbReference type="ARBA" id="ARBA00023002"/>
    </source>
</evidence>
<keyword evidence="2" id="KW-0169">Cobalamin biosynthesis</keyword>
<dbReference type="NCBIfam" id="TIGR00715">
    <property type="entry name" value="precor6x_red"/>
    <property type="match status" value="1"/>
</dbReference>
<reference evidence="4 5" key="1">
    <citation type="submission" date="2024-10" db="EMBL/GenBank/DDBJ databases">
        <title>The Natural Products Discovery Center: Release of the First 8490 Sequenced Strains for Exploring Actinobacteria Biosynthetic Diversity.</title>
        <authorList>
            <person name="Kalkreuter E."/>
            <person name="Kautsar S.A."/>
            <person name="Yang D."/>
            <person name="Bader C.D."/>
            <person name="Teijaro C.N."/>
            <person name="Fluegel L."/>
            <person name="Davis C.M."/>
            <person name="Simpson J.R."/>
            <person name="Lauterbach L."/>
            <person name="Steele A.D."/>
            <person name="Gui C."/>
            <person name="Meng S."/>
            <person name="Li G."/>
            <person name="Viehrig K."/>
            <person name="Ye F."/>
            <person name="Su P."/>
            <person name="Kiefer A.F."/>
            <person name="Nichols A."/>
            <person name="Cepeda A.J."/>
            <person name="Yan W."/>
            <person name="Fan B."/>
            <person name="Jiang Y."/>
            <person name="Adhikari A."/>
            <person name="Zheng C.-J."/>
            <person name="Schuster L."/>
            <person name="Cowan T.M."/>
            <person name="Smanski M.J."/>
            <person name="Chevrette M.G."/>
            <person name="De Carvalho L.P.S."/>
            <person name="Shen B."/>
        </authorList>
    </citation>
    <scope>NUCLEOTIDE SEQUENCE [LARGE SCALE GENOMIC DNA]</scope>
    <source>
        <strain evidence="4 5">NPDC004045</strain>
    </source>
</reference>
<organism evidence="4 5">
    <name type="scientific">Nocardia thailandica</name>
    <dbReference type="NCBI Taxonomy" id="257275"/>
    <lineage>
        <taxon>Bacteria</taxon>
        <taxon>Bacillati</taxon>
        <taxon>Actinomycetota</taxon>
        <taxon>Actinomycetes</taxon>
        <taxon>Mycobacteriales</taxon>
        <taxon>Nocardiaceae</taxon>
        <taxon>Nocardia</taxon>
    </lineage>
</organism>